<keyword evidence="4" id="KW-0804">Transcription</keyword>
<protein>
    <recommendedName>
        <fullName evidence="2">Regulatory protein zeste</fullName>
    </recommendedName>
</protein>
<evidence type="ECO:0000259" key="9">
    <source>
        <dbReference type="Pfam" id="PF13873"/>
    </source>
</evidence>
<evidence type="ECO:0000256" key="4">
    <source>
        <dbReference type="ARBA" id="ARBA00023163"/>
    </source>
</evidence>
<feature type="coiled-coil region" evidence="6">
    <location>
        <begin position="213"/>
        <end position="266"/>
    </location>
</feature>
<dbReference type="Pfam" id="PF13873">
    <property type="entry name" value="Myb_DNA-bind_5"/>
    <property type="match status" value="1"/>
</dbReference>
<keyword evidence="3" id="KW-0805">Transcription regulation</keyword>
<sequence length="276" mass="31986">MAAHWQPFAIFILKNFPILSMILRAGNPAIKKTAWARLTEEYNSIETNCRRTEAQLKKCWDNLKTRKKHELALQKRERIRTGGGPYMPASTSTSHEVIEEALADCTDVELHGVIDSDFNSQNVDEAMPDDAMEEIETEFLIPPPHDSQRERRESASSLQPEMVREETTPGPSRIAARPGSRILDYGNLNQGRNVRARVITEEFGLRRENYQRAQEREEELHRLKMEEREWLAKTAQELYKKAVLERENAEEVLRCSRAKHEEAEIMLGIRKNKFSQ</sequence>
<evidence type="ECO:0000256" key="2">
    <source>
        <dbReference type="ARBA" id="ARBA00016807"/>
    </source>
</evidence>
<evidence type="ECO:0000256" key="1">
    <source>
        <dbReference type="ARBA" id="ARBA00011764"/>
    </source>
</evidence>
<evidence type="ECO:0000256" key="7">
    <source>
        <dbReference type="SAM" id="MobiDB-lite"/>
    </source>
</evidence>
<proteinExistence type="predicted"/>
<feature type="region of interest" description="Disordered" evidence="7">
    <location>
        <begin position="142"/>
        <end position="178"/>
    </location>
</feature>
<feature type="chain" id="PRO_5035896215" description="Regulatory protein zeste" evidence="8">
    <location>
        <begin position="26"/>
        <end position="276"/>
    </location>
</feature>
<comment type="subunit">
    <text evidence="1">Self-associates forming complexes of several hundred monomers.</text>
</comment>
<dbReference type="Proteomes" id="UP000653454">
    <property type="component" value="Unassembled WGS sequence"/>
</dbReference>
<name>A0A8S4DU40_PLUXY</name>
<dbReference type="InterPro" id="IPR028002">
    <property type="entry name" value="Myb_DNA-bind_5"/>
</dbReference>
<accession>A0A8S4DU40</accession>
<evidence type="ECO:0000313" key="10">
    <source>
        <dbReference type="EMBL" id="CAG9102938.1"/>
    </source>
</evidence>
<evidence type="ECO:0000256" key="8">
    <source>
        <dbReference type="SAM" id="SignalP"/>
    </source>
</evidence>
<dbReference type="EMBL" id="CAJHNJ030000007">
    <property type="protein sequence ID" value="CAG9102938.1"/>
    <property type="molecule type" value="Genomic_DNA"/>
</dbReference>
<keyword evidence="8" id="KW-0732">Signal</keyword>
<gene>
    <name evidence="10" type="ORF">PLXY2_LOCUS2793</name>
</gene>
<organism evidence="10 11">
    <name type="scientific">Plutella xylostella</name>
    <name type="common">Diamondback moth</name>
    <name type="synonym">Plutella maculipennis</name>
    <dbReference type="NCBI Taxonomy" id="51655"/>
    <lineage>
        <taxon>Eukaryota</taxon>
        <taxon>Metazoa</taxon>
        <taxon>Ecdysozoa</taxon>
        <taxon>Arthropoda</taxon>
        <taxon>Hexapoda</taxon>
        <taxon>Insecta</taxon>
        <taxon>Pterygota</taxon>
        <taxon>Neoptera</taxon>
        <taxon>Endopterygota</taxon>
        <taxon>Lepidoptera</taxon>
        <taxon>Glossata</taxon>
        <taxon>Ditrysia</taxon>
        <taxon>Yponomeutoidea</taxon>
        <taxon>Plutellidae</taxon>
        <taxon>Plutella</taxon>
    </lineage>
</organism>
<feature type="signal peptide" evidence="8">
    <location>
        <begin position="1"/>
        <end position="25"/>
    </location>
</feature>
<evidence type="ECO:0000256" key="3">
    <source>
        <dbReference type="ARBA" id="ARBA00023015"/>
    </source>
</evidence>
<reference evidence="10" key="1">
    <citation type="submission" date="2020-11" db="EMBL/GenBank/DDBJ databases">
        <authorList>
            <person name="Whiteford S."/>
        </authorList>
    </citation>
    <scope>NUCLEOTIDE SEQUENCE</scope>
</reference>
<keyword evidence="11" id="KW-1185">Reference proteome</keyword>
<comment type="caution">
    <text evidence="10">The sequence shown here is derived from an EMBL/GenBank/DDBJ whole genome shotgun (WGS) entry which is preliminary data.</text>
</comment>
<evidence type="ECO:0000313" key="11">
    <source>
        <dbReference type="Proteomes" id="UP000653454"/>
    </source>
</evidence>
<keyword evidence="6" id="KW-0175">Coiled coil</keyword>
<comment type="function">
    <text evidence="5">Involved in transvection phenomena (= synapsis-dependent gene expression), where the synaptic pairing of chromosomes carrying genes with which zeste interacts influences the expression of these genes. Zeste binds to DNA and stimulates transcription from a nearby promoter.</text>
</comment>
<evidence type="ECO:0000256" key="6">
    <source>
        <dbReference type="SAM" id="Coils"/>
    </source>
</evidence>
<dbReference type="AlphaFoldDB" id="A0A8S4DU40"/>
<feature type="domain" description="Myb/SANT-like DNA-binding" evidence="9">
    <location>
        <begin position="30"/>
        <end position="72"/>
    </location>
</feature>
<evidence type="ECO:0000256" key="5">
    <source>
        <dbReference type="ARBA" id="ARBA00025466"/>
    </source>
</evidence>